<dbReference type="EMBL" id="CP045892">
    <property type="protein sequence ID" value="QQP52702.1"/>
    <property type="molecule type" value="Genomic_DNA"/>
</dbReference>
<reference evidence="3" key="1">
    <citation type="submission" date="2021-01" db="EMBL/GenBank/DDBJ databases">
        <title>Caligus Genome Assembly.</title>
        <authorList>
            <person name="Gallardo-Escarate C."/>
        </authorList>
    </citation>
    <scope>NUCLEOTIDE SEQUENCE [LARGE SCALE GENOMIC DNA]</scope>
</reference>
<evidence type="ECO:0000313" key="2">
    <source>
        <dbReference type="EMBL" id="QQP52702.1"/>
    </source>
</evidence>
<organism evidence="2 3">
    <name type="scientific">Caligus rogercresseyi</name>
    <name type="common">Sea louse</name>
    <dbReference type="NCBI Taxonomy" id="217165"/>
    <lineage>
        <taxon>Eukaryota</taxon>
        <taxon>Metazoa</taxon>
        <taxon>Ecdysozoa</taxon>
        <taxon>Arthropoda</taxon>
        <taxon>Crustacea</taxon>
        <taxon>Multicrustacea</taxon>
        <taxon>Hexanauplia</taxon>
        <taxon>Copepoda</taxon>
        <taxon>Siphonostomatoida</taxon>
        <taxon>Caligidae</taxon>
        <taxon>Caligus</taxon>
    </lineage>
</organism>
<dbReference type="Proteomes" id="UP000595437">
    <property type="component" value="Chromosome 3"/>
</dbReference>
<keyword evidence="2" id="KW-0675">Receptor</keyword>
<accession>A0A7T8HMI3</accession>
<dbReference type="InterPro" id="IPR007110">
    <property type="entry name" value="Ig-like_dom"/>
</dbReference>
<feature type="domain" description="Ig-like" evidence="1">
    <location>
        <begin position="70"/>
        <end position="130"/>
    </location>
</feature>
<keyword evidence="3" id="KW-1185">Reference proteome</keyword>
<feature type="non-terminal residue" evidence="2">
    <location>
        <position position="130"/>
    </location>
</feature>
<protein>
    <submittedName>
        <fullName evidence="2">Vascular endothelial growth factor receptor 1like</fullName>
    </submittedName>
</protein>
<dbReference type="PROSITE" id="PS50835">
    <property type="entry name" value="IG_LIKE"/>
    <property type="match status" value="1"/>
</dbReference>
<sequence>MSFILQIKFFNSNSRFLKDTYEITNQLDSYLLSYDMEEGLIISNGSLNYHNGRFILSQNLTNILFFKELPEVLPPPSIQLRTPRPIEGASVTLDCRVLFQDFYSNLHLKWLLSPELLSSDRFIIGKQRKK</sequence>
<gene>
    <name evidence="2" type="ORF">FKW44_004932</name>
</gene>
<proteinExistence type="predicted"/>
<evidence type="ECO:0000259" key="1">
    <source>
        <dbReference type="PROSITE" id="PS50835"/>
    </source>
</evidence>
<dbReference type="AlphaFoldDB" id="A0A7T8HMI3"/>
<evidence type="ECO:0000313" key="3">
    <source>
        <dbReference type="Proteomes" id="UP000595437"/>
    </source>
</evidence>
<name>A0A7T8HMI3_CALRO</name>